<dbReference type="AlphaFoldDB" id="A0A316Z4R4"/>
<name>A0A316Z4R4_9BASI</name>
<gene>
    <name evidence="2" type="ORF">FA09DRAFT_77632</name>
</gene>
<proteinExistence type="predicted"/>
<sequence length="187" mass="19693">MPSCTPAAAARLHKLTSIRIRAEHEQRDPQHHDEHQSVKHRSLEALGRAAISTRALCGSAARLSTPTSHDAPQADLPASTSLRCPRTQRQLAVNSCARSEGLDPSVRQAGSHAQPGCPALIVLERALSSGPSIIAAAARAPVKRHSRTSRGCGPDVCMCAAGPLRVTSRPAAAAHRCQHARARPASS</sequence>
<dbReference type="Proteomes" id="UP000245946">
    <property type="component" value="Unassembled WGS sequence"/>
</dbReference>
<dbReference type="RefSeq" id="XP_025596858.1">
    <property type="nucleotide sequence ID" value="XM_025745826.1"/>
</dbReference>
<keyword evidence="3" id="KW-1185">Reference proteome</keyword>
<evidence type="ECO:0000313" key="2">
    <source>
        <dbReference type="EMBL" id="PWN96579.1"/>
    </source>
</evidence>
<dbReference type="GeneID" id="37273370"/>
<evidence type="ECO:0000313" key="3">
    <source>
        <dbReference type="Proteomes" id="UP000245946"/>
    </source>
</evidence>
<dbReference type="EMBL" id="KZ819298">
    <property type="protein sequence ID" value="PWN96579.1"/>
    <property type="molecule type" value="Genomic_DNA"/>
</dbReference>
<protein>
    <submittedName>
        <fullName evidence="2">Uncharacterized protein</fullName>
    </submittedName>
</protein>
<organism evidence="2 3">
    <name type="scientific">Tilletiopsis washingtonensis</name>
    <dbReference type="NCBI Taxonomy" id="58919"/>
    <lineage>
        <taxon>Eukaryota</taxon>
        <taxon>Fungi</taxon>
        <taxon>Dikarya</taxon>
        <taxon>Basidiomycota</taxon>
        <taxon>Ustilaginomycotina</taxon>
        <taxon>Exobasidiomycetes</taxon>
        <taxon>Entylomatales</taxon>
        <taxon>Entylomatales incertae sedis</taxon>
        <taxon>Tilletiopsis</taxon>
    </lineage>
</organism>
<feature type="region of interest" description="Disordered" evidence="1">
    <location>
        <begin position="62"/>
        <end position="81"/>
    </location>
</feature>
<evidence type="ECO:0000256" key="1">
    <source>
        <dbReference type="SAM" id="MobiDB-lite"/>
    </source>
</evidence>
<reference evidence="2 3" key="1">
    <citation type="journal article" date="2018" name="Mol. Biol. Evol.">
        <title>Broad Genomic Sampling Reveals a Smut Pathogenic Ancestry of the Fungal Clade Ustilaginomycotina.</title>
        <authorList>
            <person name="Kijpornyongpan T."/>
            <person name="Mondo S.J."/>
            <person name="Barry K."/>
            <person name="Sandor L."/>
            <person name="Lee J."/>
            <person name="Lipzen A."/>
            <person name="Pangilinan J."/>
            <person name="LaButti K."/>
            <person name="Hainaut M."/>
            <person name="Henrissat B."/>
            <person name="Grigoriev I.V."/>
            <person name="Spatafora J.W."/>
            <person name="Aime M.C."/>
        </authorList>
    </citation>
    <scope>NUCLEOTIDE SEQUENCE [LARGE SCALE GENOMIC DNA]</scope>
    <source>
        <strain evidence="2 3">MCA 4186</strain>
    </source>
</reference>
<accession>A0A316Z4R4</accession>